<dbReference type="STRING" id="999630.TUZN_1354"/>
<dbReference type="GO" id="GO:0006281">
    <property type="term" value="P:DNA repair"/>
    <property type="evidence" value="ECO:0007669"/>
    <property type="project" value="TreeGrafter"/>
</dbReference>
<reference key="2">
    <citation type="submission" date="2011-03" db="EMBL/GenBank/DDBJ databases">
        <title>Complete genome sequence of the thermoacidophilic crenarchaeon Thermoproteus uzoniensis 768-20.</title>
        <authorList>
            <person name="Mardanov A.V."/>
            <person name="Gumerov V.M."/>
            <person name="Beletsky A.V."/>
            <person name="Prokofeva M.I."/>
            <person name="Bonch-Osmolovskaya E.A."/>
            <person name="Ravin N.V."/>
            <person name="Skryabin K.G."/>
        </authorList>
    </citation>
    <scope>NUCLEOTIDE SEQUENCE</scope>
    <source>
        <strain>768-20</strain>
    </source>
</reference>
<dbReference type="OrthoDB" id="31229at2157"/>
<dbReference type="SFLD" id="SFLDG01129">
    <property type="entry name" value="C1.5:_HAD__Beta-PGM__Phosphata"/>
    <property type="match status" value="1"/>
</dbReference>
<keyword evidence="2" id="KW-0378">Hydrolase</keyword>
<evidence type="ECO:0000313" key="3">
    <source>
        <dbReference type="Proteomes" id="UP000008138"/>
    </source>
</evidence>
<gene>
    <name evidence="2" type="ordered locus">TUZN_1354</name>
</gene>
<dbReference type="GO" id="GO:0008967">
    <property type="term" value="F:phosphoglycolate phosphatase activity"/>
    <property type="evidence" value="ECO:0007669"/>
    <property type="project" value="TreeGrafter"/>
</dbReference>
<sequence length="195" mass="21126">MYVFDLDGTLVDSVDAHVRAWIDALAALGVKASEEEVRPLMGLPAAEIARRLAPGKARELAELKIRYFLERHIDEVVPYPDVDVLASLPRPIAVVTSSSGVLARAVLRRADIAVDYVLGGDEVERGKPHPDPLIAVSRVFGVPTSSMVVVGDSVYDVEMALAAGARPICIARSLPPCRPDVRVIKSLRELLNSLR</sequence>
<organism evidence="2 3">
    <name type="scientific">Thermoproteus uzoniensis (strain 768-20)</name>
    <dbReference type="NCBI Taxonomy" id="999630"/>
    <lineage>
        <taxon>Archaea</taxon>
        <taxon>Thermoproteota</taxon>
        <taxon>Thermoprotei</taxon>
        <taxon>Thermoproteales</taxon>
        <taxon>Thermoproteaceae</taxon>
        <taxon>Thermoproteus</taxon>
    </lineage>
</organism>
<dbReference type="PANTHER" id="PTHR43434:SF1">
    <property type="entry name" value="PHOSPHOGLYCOLATE PHOSPHATASE"/>
    <property type="match status" value="1"/>
</dbReference>
<dbReference type="SFLD" id="SFLDG01135">
    <property type="entry name" value="C1.5.6:_HAD__Beta-PGM__Phospha"/>
    <property type="match status" value="1"/>
</dbReference>
<dbReference type="AlphaFoldDB" id="F2L194"/>
<dbReference type="HOGENOM" id="CLU_045011_19_3_2"/>
<dbReference type="KEGG" id="tuz:TUZN_1354"/>
<dbReference type="InterPro" id="IPR023214">
    <property type="entry name" value="HAD_sf"/>
</dbReference>
<comment type="similarity">
    <text evidence="1">Belongs to the HAD-like hydrolase superfamily.</text>
</comment>
<dbReference type="RefSeq" id="WP_013680166.1">
    <property type="nucleotide sequence ID" value="NC_015315.1"/>
</dbReference>
<dbReference type="SUPFAM" id="SSF56784">
    <property type="entry name" value="HAD-like"/>
    <property type="match status" value="1"/>
</dbReference>
<dbReference type="GeneID" id="10360881"/>
<dbReference type="eggNOG" id="arCOG02293">
    <property type="taxonomic scope" value="Archaea"/>
</dbReference>
<dbReference type="Gene3D" id="3.40.50.1000">
    <property type="entry name" value="HAD superfamily/HAD-like"/>
    <property type="match status" value="1"/>
</dbReference>
<dbReference type="InterPro" id="IPR036412">
    <property type="entry name" value="HAD-like_sf"/>
</dbReference>
<dbReference type="NCBIfam" id="TIGR01509">
    <property type="entry name" value="HAD-SF-IA-v3"/>
    <property type="match status" value="1"/>
</dbReference>
<protein>
    <submittedName>
        <fullName evidence="2">HAD-superfamily hydrolase, subfamily IA, variant 3</fullName>
    </submittedName>
</protein>
<dbReference type="SFLD" id="SFLDS00003">
    <property type="entry name" value="Haloacid_Dehalogenase"/>
    <property type="match status" value="1"/>
</dbReference>
<dbReference type="Gene3D" id="1.10.150.240">
    <property type="entry name" value="Putative phosphatase, domain 2"/>
    <property type="match status" value="1"/>
</dbReference>
<keyword evidence="3" id="KW-1185">Reference proteome</keyword>
<dbReference type="Pfam" id="PF13419">
    <property type="entry name" value="HAD_2"/>
    <property type="match status" value="1"/>
</dbReference>
<reference evidence="2 3" key="1">
    <citation type="journal article" date="2011" name="J. Bacteriol.">
        <title>Complete genome sequence of the thermoacidophilic crenarchaeon Thermoproteus uzoniensis 768-20.</title>
        <authorList>
            <person name="Mardanov A.V."/>
            <person name="Gumerov V.M."/>
            <person name="Beletsky A.V."/>
            <person name="Prokofeva M.I."/>
            <person name="Bonch-Osmolovskaya E.A."/>
            <person name="Ravin N.V."/>
            <person name="Skryabin K.G."/>
        </authorList>
    </citation>
    <scope>NUCLEOTIDE SEQUENCE [LARGE SCALE GENOMIC DNA]</scope>
    <source>
        <strain evidence="2 3">768-20</strain>
    </source>
</reference>
<accession>F2L194</accession>
<name>F2L194_THEU7</name>
<dbReference type="InterPro" id="IPR041492">
    <property type="entry name" value="HAD_2"/>
</dbReference>
<dbReference type="InterPro" id="IPR023198">
    <property type="entry name" value="PGP-like_dom2"/>
</dbReference>
<evidence type="ECO:0000256" key="1">
    <source>
        <dbReference type="ARBA" id="ARBA00007958"/>
    </source>
</evidence>
<evidence type="ECO:0000313" key="2">
    <source>
        <dbReference type="EMBL" id="AEA12830.1"/>
    </source>
</evidence>
<dbReference type="InterPro" id="IPR050155">
    <property type="entry name" value="HAD-like_hydrolase_sf"/>
</dbReference>
<dbReference type="NCBIfam" id="TIGR01549">
    <property type="entry name" value="HAD-SF-IA-v1"/>
    <property type="match status" value="1"/>
</dbReference>
<dbReference type="PANTHER" id="PTHR43434">
    <property type="entry name" value="PHOSPHOGLYCOLATE PHOSPHATASE"/>
    <property type="match status" value="1"/>
</dbReference>
<dbReference type="Proteomes" id="UP000008138">
    <property type="component" value="Chromosome"/>
</dbReference>
<dbReference type="InterPro" id="IPR006439">
    <property type="entry name" value="HAD-SF_hydro_IA"/>
</dbReference>
<proteinExistence type="inferred from homology"/>
<dbReference type="EMBL" id="CP002590">
    <property type="protein sequence ID" value="AEA12830.1"/>
    <property type="molecule type" value="Genomic_DNA"/>
</dbReference>